<keyword evidence="9" id="KW-0067">ATP-binding</keyword>
<dbReference type="InterPro" id="IPR004473">
    <property type="entry name" value="Restrct_endonuc_typeI_HsdR"/>
</dbReference>
<evidence type="ECO:0000313" key="13">
    <source>
        <dbReference type="EMBL" id="KXB01750.1"/>
    </source>
</evidence>
<keyword evidence="5" id="KW-0547">Nucleotide-binding</keyword>
<dbReference type="Pfam" id="PF11867">
    <property type="entry name" value="T1RH-like_C"/>
    <property type="match status" value="1"/>
</dbReference>
<dbReference type="PATRIC" id="fig|1698273.3.peg.618"/>
<dbReference type="PANTHER" id="PTHR30195">
    <property type="entry name" value="TYPE I SITE-SPECIFIC DEOXYRIBONUCLEASE PROTEIN SUBUNIT M AND R"/>
    <property type="match status" value="1"/>
</dbReference>
<comment type="similarity">
    <text evidence="2">Belongs to the HsdR family.</text>
</comment>
<evidence type="ECO:0000256" key="6">
    <source>
        <dbReference type="ARBA" id="ARBA00022747"/>
    </source>
</evidence>
<evidence type="ECO:0000256" key="5">
    <source>
        <dbReference type="ARBA" id="ARBA00022741"/>
    </source>
</evidence>
<accession>A0A133V5M8</accession>
<dbReference type="InterPro" id="IPR021810">
    <property type="entry name" value="T1RH-like_C"/>
</dbReference>
<dbReference type="InterPro" id="IPR027417">
    <property type="entry name" value="P-loop_NTPase"/>
</dbReference>
<dbReference type="Pfam" id="PF18766">
    <property type="entry name" value="SWI2_SNF2"/>
    <property type="match status" value="1"/>
</dbReference>
<dbReference type="InterPro" id="IPR051268">
    <property type="entry name" value="Type-I_R_enzyme_R_subunit"/>
</dbReference>
<keyword evidence="4" id="KW-0540">Nuclease</keyword>
<dbReference type="GO" id="GO:0003677">
    <property type="term" value="F:DNA binding"/>
    <property type="evidence" value="ECO:0007669"/>
    <property type="project" value="UniProtKB-KW"/>
</dbReference>
<dbReference type="GO" id="GO:0120545">
    <property type="term" value="F:nucleic acid conformation isomerase activity"/>
    <property type="evidence" value="ECO:0007669"/>
    <property type="project" value="UniProtKB-ARBA"/>
</dbReference>
<keyword evidence="11" id="KW-0175">Coiled coil</keyword>
<organism evidence="13 14">
    <name type="scientific">candidate division MSBL1 archaeon SCGC-AAA261D19</name>
    <dbReference type="NCBI Taxonomy" id="1698273"/>
    <lineage>
        <taxon>Archaea</taxon>
        <taxon>Methanobacteriati</taxon>
        <taxon>Methanobacteriota</taxon>
        <taxon>candidate division MSBL1</taxon>
    </lineage>
</organism>
<feature type="domain" description="Helicase ATP-binding" evidence="12">
    <location>
        <begin position="263"/>
        <end position="423"/>
    </location>
</feature>
<evidence type="ECO:0000256" key="3">
    <source>
        <dbReference type="ARBA" id="ARBA00012654"/>
    </source>
</evidence>
<comment type="catalytic activity">
    <reaction evidence="1">
        <text>Endonucleolytic cleavage of DNA to give random double-stranded fragments with terminal 5'-phosphates, ATP is simultaneously hydrolyzed.</text>
        <dbReference type="EC" id="3.1.21.3"/>
    </reaction>
</comment>
<dbReference type="InterPro" id="IPR014001">
    <property type="entry name" value="Helicase_ATP-bd"/>
</dbReference>
<sequence length="967" mass="113071">MEKPIVEWLEKDLGWEYKFPREMRELRPEVSEPIVWKIAREKLIELNGEINENNVEKIVGKLRVVLNSDLLLEGNEEFLEWLRGRKSVKLEPGEEKKTIRLIDFEDLERNSFIVTRQFTVRREHEIRCDIVLFVNGFPLVDIEAKSPALQEGDYRDAINQIGRYQREAPRLYIPNLLNVATDGIVFKYGPTGASAEDDFSPWKRSSDYDVEGVLKKGVYGLLDSEVLLDIVKNFVFFEKKKGATKKIVCRYFQYYAANKIVERVRKGERKRGLIWHFQRSGKSYTMMFAAWKLRFHPDIKNPQIFIVVDRKKLERQMLDKLNNVGFPNMENAVSIENLENLIKTGQRKVIVTTIHKFRDTGDRLNEYENIIVLADEAHRSEEKTLGMEMRSALPNAFFFGFTGTPVKKDYRNTYRSFGPVGSDEPYLDKYSFEQGVKDGLILRLFFERRMPEWSIEGDKLDEEFKRKFKKLSKEERSEILREEIDTKSVIKIRKRIKRIAKDIADHYKEKIEPNGFKAQVVTIDKEAAALYKEELDKHMDPEESAVIISSAEGDKKLVKKYHLSSEEQERLIERFKDKNDPLKVLIVCDMLLTGFDAPIEKVMYLDKPRSGHNLLQTTARTINPYPGKNNGLVVDYFGVFSDWDAALGEFKKSEIKGVALGVDKLKEEFEETIRSLMTIFEDVEKEEGYEAWRKAVNIIESNEKGRMEFEEKIRKLKNLYESIAPDPFLKNFQEEYKWLCEIDISYRKKVKREEKAEREEFGEKTKEMIEENVDVKGINDNFPLYEVDQDYLSKVKEKYASPKERASEIEHAVRSKLHIEMPKNSRYESLAKRLEKIISRRRKGDLDDIEALKKLEDLTEETVKISASAKAGDMGLTSGEYAIYELLKQYTEGAKEEKLRVFAKEIGSMVEKETSNFPYWNEKIEIRKEIKKQIKLLCLKKYSKFDLYGSGFADEALGYIIEHYGEG</sequence>
<comment type="caution">
    <text evidence="13">The sequence shown here is derived from an EMBL/GenBank/DDBJ whole genome shotgun (WGS) entry which is preliminary data.</text>
</comment>
<name>A0A133V5M8_9EURY</name>
<dbReference type="GO" id="GO:0009035">
    <property type="term" value="F:type I site-specific deoxyribonuclease activity"/>
    <property type="evidence" value="ECO:0007669"/>
    <property type="project" value="UniProtKB-EC"/>
</dbReference>
<evidence type="ECO:0000256" key="9">
    <source>
        <dbReference type="ARBA" id="ARBA00022840"/>
    </source>
</evidence>
<feature type="coiled-coil region" evidence="11">
    <location>
        <begin position="666"/>
        <end position="719"/>
    </location>
</feature>
<dbReference type="GO" id="GO:0005524">
    <property type="term" value="F:ATP binding"/>
    <property type="evidence" value="ECO:0007669"/>
    <property type="project" value="UniProtKB-KW"/>
</dbReference>
<dbReference type="Pfam" id="PF22679">
    <property type="entry name" value="T1R_D3-like"/>
    <property type="match status" value="1"/>
</dbReference>
<evidence type="ECO:0000256" key="10">
    <source>
        <dbReference type="ARBA" id="ARBA00023125"/>
    </source>
</evidence>
<gene>
    <name evidence="13" type="ORF">AKJ43_03125</name>
</gene>
<dbReference type="PANTHER" id="PTHR30195:SF15">
    <property type="entry name" value="TYPE I RESTRICTION ENZYME HINDI ENDONUCLEASE SUBUNIT"/>
    <property type="match status" value="1"/>
</dbReference>
<evidence type="ECO:0000256" key="4">
    <source>
        <dbReference type="ARBA" id="ARBA00022722"/>
    </source>
</evidence>
<dbReference type="InterPro" id="IPR007409">
    <property type="entry name" value="Restrct_endonuc_type1_HsdR_N"/>
</dbReference>
<dbReference type="EC" id="3.1.21.3" evidence="3"/>
<keyword evidence="8" id="KW-0378">Hydrolase</keyword>
<dbReference type="SUPFAM" id="SSF52540">
    <property type="entry name" value="P-loop containing nucleoside triphosphate hydrolases"/>
    <property type="match status" value="2"/>
</dbReference>
<dbReference type="CDD" id="cd22332">
    <property type="entry name" value="HsdR_N"/>
    <property type="match status" value="1"/>
</dbReference>
<evidence type="ECO:0000313" key="14">
    <source>
        <dbReference type="Proteomes" id="UP000070400"/>
    </source>
</evidence>
<dbReference type="NCBIfam" id="TIGR00348">
    <property type="entry name" value="hsdR"/>
    <property type="match status" value="1"/>
</dbReference>
<keyword evidence="14" id="KW-1185">Reference proteome</keyword>
<dbReference type="Pfam" id="PF04313">
    <property type="entry name" value="HSDR_N"/>
    <property type="match status" value="1"/>
</dbReference>
<keyword evidence="10" id="KW-0238">DNA-binding</keyword>
<evidence type="ECO:0000256" key="2">
    <source>
        <dbReference type="ARBA" id="ARBA00008598"/>
    </source>
</evidence>
<protein>
    <recommendedName>
        <fullName evidence="3">type I site-specific deoxyribonuclease</fullName>
        <ecNumber evidence="3">3.1.21.3</ecNumber>
    </recommendedName>
</protein>
<dbReference type="Gene3D" id="3.40.50.300">
    <property type="entry name" value="P-loop containing nucleotide triphosphate hydrolases"/>
    <property type="match status" value="2"/>
</dbReference>
<dbReference type="Proteomes" id="UP000070400">
    <property type="component" value="Unassembled WGS sequence"/>
</dbReference>
<reference evidence="13 14" key="1">
    <citation type="journal article" date="2016" name="Sci. Rep.">
        <title>Metabolic traits of an uncultured archaeal lineage -MSBL1- from brine pools of the Red Sea.</title>
        <authorList>
            <person name="Mwirichia R."/>
            <person name="Alam I."/>
            <person name="Rashid M."/>
            <person name="Vinu M."/>
            <person name="Ba-Alawi W."/>
            <person name="Anthony Kamau A."/>
            <person name="Kamanda Ngugi D."/>
            <person name="Goker M."/>
            <person name="Klenk H.P."/>
            <person name="Bajic V."/>
            <person name="Stingl U."/>
        </authorList>
    </citation>
    <scope>NUCLEOTIDE SEQUENCE [LARGE SCALE GENOMIC DNA]</scope>
    <source>
        <strain evidence="13">SCGC-AAA261D19</strain>
    </source>
</reference>
<evidence type="ECO:0000256" key="7">
    <source>
        <dbReference type="ARBA" id="ARBA00022759"/>
    </source>
</evidence>
<evidence type="ECO:0000256" key="1">
    <source>
        <dbReference type="ARBA" id="ARBA00000851"/>
    </source>
</evidence>
<dbReference type="EMBL" id="LHXX01000041">
    <property type="protein sequence ID" value="KXB01750.1"/>
    <property type="molecule type" value="Genomic_DNA"/>
</dbReference>
<evidence type="ECO:0000256" key="11">
    <source>
        <dbReference type="SAM" id="Coils"/>
    </source>
</evidence>
<dbReference type="GO" id="GO:0009307">
    <property type="term" value="P:DNA restriction-modification system"/>
    <property type="evidence" value="ECO:0007669"/>
    <property type="project" value="UniProtKB-KW"/>
</dbReference>
<dbReference type="AlphaFoldDB" id="A0A133V5M8"/>
<dbReference type="Gene3D" id="3.90.1570.50">
    <property type="match status" value="1"/>
</dbReference>
<keyword evidence="6" id="KW-0680">Restriction system</keyword>
<evidence type="ECO:0000256" key="8">
    <source>
        <dbReference type="ARBA" id="ARBA00022801"/>
    </source>
</evidence>
<proteinExistence type="inferred from homology"/>
<dbReference type="SMART" id="SM00487">
    <property type="entry name" value="DEXDc"/>
    <property type="match status" value="1"/>
</dbReference>
<keyword evidence="7" id="KW-0255">Endonuclease</keyword>
<dbReference type="PROSITE" id="PS51192">
    <property type="entry name" value="HELICASE_ATP_BIND_1"/>
    <property type="match status" value="1"/>
</dbReference>
<evidence type="ECO:0000259" key="12">
    <source>
        <dbReference type="PROSITE" id="PS51192"/>
    </source>
</evidence>
<dbReference type="InterPro" id="IPR040980">
    <property type="entry name" value="SWI2_SNF2"/>
</dbReference>
<dbReference type="InterPro" id="IPR055180">
    <property type="entry name" value="HsdR_RecA-like_helicase_dom_2"/>
</dbReference>